<protein>
    <recommendedName>
        <fullName evidence="5">Adenine DNA glycosylase</fullName>
        <ecNumber evidence="4">3.2.2.31</ecNumber>
    </recommendedName>
</protein>
<organism evidence="15 16">
    <name type="scientific">Deinococcus marmoris</name>
    <dbReference type="NCBI Taxonomy" id="249408"/>
    <lineage>
        <taxon>Bacteria</taxon>
        <taxon>Thermotogati</taxon>
        <taxon>Deinococcota</taxon>
        <taxon>Deinococci</taxon>
        <taxon>Deinococcales</taxon>
        <taxon>Deinococcaceae</taxon>
        <taxon>Deinococcus</taxon>
    </lineage>
</organism>
<dbReference type="Gene3D" id="1.10.340.30">
    <property type="entry name" value="Hypothetical protein, domain 2"/>
    <property type="match status" value="1"/>
</dbReference>
<comment type="cofactor">
    <cofactor evidence="2">
        <name>[4Fe-4S] cluster</name>
        <dbReference type="ChEBI" id="CHEBI:49883"/>
    </cofactor>
</comment>
<keyword evidence="16" id="KW-1185">Reference proteome</keyword>
<evidence type="ECO:0000256" key="5">
    <source>
        <dbReference type="ARBA" id="ARBA00022023"/>
    </source>
</evidence>
<dbReference type="InterPro" id="IPR011257">
    <property type="entry name" value="DNA_glycosylase"/>
</dbReference>
<keyword evidence="13" id="KW-0326">Glycosidase</keyword>
<sequence length="359" mass="38141">MIAVPDPVSTAIPEIRTALLAWFDASGRELPWRLGTEGARDPYRVWVAEILLQQTQVARGLHYYDRFLEAFPDVRALAEAPIEAVLKAWEGCGYYARARNLHRAAKAIVQNGFPGDYGGWLALPGVGPYTAAAVASLAFGGACAVNDGNVRRVLARLYGEARPTDAWIQARADALLCPARPGAWNEAVMDLGATVCTPKAPRCAECPLSAHCAALASGTPTSFPAPKVRAAVRTVQAVAVLIGDEREAVLERREGGLLGGLMGLPMLEIGPQQTEATVLKALEVLCARLGARPGELLGQVQHSMTHRQITLHVYAAASDSPGQTVAAAALSRLDHKALGLLRTRQESLFATALTDGSSV</sequence>
<dbReference type="InterPro" id="IPR005760">
    <property type="entry name" value="A/G_AdeGlyc_MutY"/>
</dbReference>
<evidence type="ECO:0000256" key="8">
    <source>
        <dbReference type="ARBA" id="ARBA00022763"/>
    </source>
</evidence>
<dbReference type="InterPro" id="IPR029119">
    <property type="entry name" value="MutY_C"/>
</dbReference>
<dbReference type="GO" id="GO:0032357">
    <property type="term" value="F:oxidized purine DNA binding"/>
    <property type="evidence" value="ECO:0007669"/>
    <property type="project" value="TreeGrafter"/>
</dbReference>
<evidence type="ECO:0000256" key="6">
    <source>
        <dbReference type="ARBA" id="ARBA00022485"/>
    </source>
</evidence>
<dbReference type="EMBL" id="MSTI01000164">
    <property type="protein sequence ID" value="OLV15770.1"/>
    <property type="molecule type" value="Genomic_DNA"/>
</dbReference>
<dbReference type="Proteomes" id="UP000186607">
    <property type="component" value="Unassembled WGS sequence"/>
</dbReference>
<dbReference type="PANTHER" id="PTHR42944:SF1">
    <property type="entry name" value="ADENINE DNA GLYCOSYLASE"/>
    <property type="match status" value="1"/>
</dbReference>
<dbReference type="Pfam" id="PF14815">
    <property type="entry name" value="NUDIX_4"/>
    <property type="match status" value="1"/>
</dbReference>
<feature type="domain" description="HhH-GPD" evidence="14">
    <location>
        <begin position="51"/>
        <end position="194"/>
    </location>
</feature>
<dbReference type="eggNOG" id="COG1194">
    <property type="taxonomic scope" value="Bacteria"/>
</dbReference>
<dbReference type="CDD" id="cd00056">
    <property type="entry name" value="ENDO3c"/>
    <property type="match status" value="1"/>
</dbReference>
<keyword evidence="8" id="KW-0227">DNA damage</keyword>
<keyword evidence="7" id="KW-0479">Metal-binding</keyword>
<dbReference type="GO" id="GO:0006284">
    <property type="term" value="P:base-excision repair"/>
    <property type="evidence" value="ECO:0007669"/>
    <property type="project" value="InterPro"/>
</dbReference>
<reference evidence="15 16" key="1">
    <citation type="submission" date="2017-01" db="EMBL/GenBank/DDBJ databases">
        <title>Genome Analysis of Deinococcus marmoris KOPRI26562.</title>
        <authorList>
            <person name="Kim J.H."/>
            <person name="Oh H.-M."/>
        </authorList>
    </citation>
    <scope>NUCLEOTIDE SEQUENCE [LARGE SCALE GENOMIC DNA]</scope>
    <source>
        <strain evidence="15 16">KOPRI26562</strain>
    </source>
</reference>
<dbReference type="InterPro" id="IPR003651">
    <property type="entry name" value="Endonuclease3_FeS-loop_motif"/>
</dbReference>
<evidence type="ECO:0000256" key="2">
    <source>
        <dbReference type="ARBA" id="ARBA00001966"/>
    </source>
</evidence>
<evidence type="ECO:0000256" key="9">
    <source>
        <dbReference type="ARBA" id="ARBA00022801"/>
    </source>
</evidence>
<evidence type="ECO:0000256" key="3">
    <source>
        <dbReference type="ARBA" id="ARBA00008343"/>
    </source>
</evidence>
<dbReference type="OrthoDB" id="9802365at2"/>
<dbReference type="Gene3D" id="3.90.79.10">
    <property type="entry name" value="Nucleoside Triphosphate Pyrophosphohydrolase"/>
    <property type="match status" value="1"/>
</dbReference>
<dbReference type="GO" id="GO:0006298">
    <property type="term" value="P:mismatch repair"/>
    <property type="evidence" value="ECO:0007669"/>
    <property type="project" value="TreeGrafter"/>
</dbReference>
<evidence type="ECO:0000256" key="11">
    <source>
        <dbReference type="ARBA" id="ARBA00023014"/>
    </source>
</evidence>
<dbReference type="InterPro" id="IPR003265">
    <property type="entry name" value="HhH-GPD_domain"/>
</dbReference>
<dbReference type="InterPro" id="IPR015797">
    <property type="entry name" value="NUDIX_hydrolase-like_dom_sf"/>
</dbReference>
<comment type="catalytic activity">
    <reaction evidence="1">
        <text>Hydrolyzes free adenine bases from 7,8-dihydro-8-oxoguanine:adenine mismatched double-stranded DNA, leaving an apurinic site.</text>
        <dbReference type="EC" id="3.2.2.31"/>
    </reaction>
</comment>
<dbReference type="InterPro" id="IPR023170">
    <property type="entry name" value="HhH_base_excis_C"/>
</dbReference>
<evidence type="ECO:0000256" key="7">
    <source>
        <dbReference type="ARBA" id="ARBA00022723"/>
    </source>
</evidence>
<dbReference type="EC" id="3.2.2.31" evidence="4"/>
<evidence type="ECO:0000256" key="10">
    <source>
        <dbReference type="ARBA" id="ARBA00023004"/>
    </source>
</evidence>
<accession>A0A1U7NS79</accession>
<comment type="caution">
    <text evidence="15">The sequence shown here is derived from an EMBL/GenBank/DDBJ whole genome shotgun (WGS) entry which is preliminary data.</text>
</comment>
<keyword evidence="11" id="KW-0411">Iron-sulfur</keyword>
<evidence type="ECO:0000313" key="15">
    <source>
        <dbReference type="EMBL" id="OLV15770.1"/>
    </source>
</evidence>
<evidence type="ECO:0000256" key="4">
    <source>
        <dbReference type="ARBA" id="ARBA00012045"/>
    </source>
</evidence>
<dbReference type="SUPFAM" id="SSF48150">
    <property type="entry name" value="DNA-glycosylase"/>
    <property type="match status" value="1"/>
</dbReference>
<dbReference type="SUPFAM" id="SSF55811">
    <property type="entry name" value="Nudix"/>
    <property type="match status" value="1"/>
</dbReference>
<dbReference type="GO" id="GO:0051539">
    <property type="term" value="F:4 iron, 4 sulfur cluster binding"/>
    <property type="evidence" value="ECO:0007669"/>
    <property type="project" value="UniProtKB-KW"/>
</dbReference>
<dbReference type="SMART" id="SM00525">
    <property type="entry name" value="FES"/>
    <property type="match status" value="1"/>
</dbReference>
<comment type="similarity">
    <text evidence="3">Belongs to the Nth/MutY family.</text>
</comment>
<gene>
    <name evidence="15" type="ORF">BOO71_0013930</name>
</gene>
<dbReference type="PANTHER" id="PTHR42944">
    <property type="entry name" value="ADENINE DNA GLYCOSYLASE"/>
    <property type="match status" value="1"/>
</dbReference>
<dbReference type="AlphaFoldDB" id="A0A1U7NS79"/>
<dbReference type="GO" id="GO:0000701">
    <property type="term" value="F:purine-specific mismatch base pair DNA N-glycosylase activity"/>
    <property type="evidence" value="ECO:0007669"/>
    <property type="project" value="UniProtKB-EC"/>
</dbReference>
<dbReference type="SMART" id="SM00478">
    <property type="entry name" value="ENDO3c"/>
    <property type="match status" value="1"/>
</dbReference>
<keyword evidence="9" id="KW-0378">Hydrolase</keyword>
<evidence type="ECO:0000256" key="13">
    <source>
        <dbReference type="ARBA" id="ARBA00023295"/>
    </source>
</evidence>
<dbReference type="InterPro" id="IPR044298">
    <property type="entry name" value="MIG/MutY"/>
</dbReference>
<proteinExistence type="inferred from homology"/>
<keyword evidence="6" id="KW-0004">4Fe-4S</keyword>
<dbReference type="NCBIfam" id="TIGR01084">
    <property type="entry name" value="mutY"/>
    <property type="match status" value="1"/>
</dbReference>
<keyword evidence="10" id="KW-0408">Iron</keyword>
<evidence type="ECO:0000313" key="16">
    <source>
        <dbReference type="Proteomes" id="UP000186607"/>
    </source>
</evidence>
<evidence type="ECO:0000256" key="1">
    <source>
        <dbReference type="ARBA" id="ARBA00000843"/>
    </source>
</evidence>
<evidence type="ECO:0000256" key="12">
    <source>
        <dbReference type="ARBA" id="ARBA00023204"/>
    </source>
</evidence>
<dbReference type="GO" id="GO:0035485">
    <property type="term" value="F:adenine/guanine mispair binding"/>
    <property type="evidence" value="ECO:0007669"/>
    <property type="project" value="TreeGrafter"/>
</dbReference>
<dbReference type="Pfam" id="PF00730">
    <property type="entry name" value="HhH-GPD"/>
    <property type="match status" value="1"/>
</dbReference>
<dbReference type="STRING" id="249408.BOO71_0013930"/>
<name>A0A1U7NS79_9DEIO</name>
<keyword evidence="12" id="KW-0234">DNA repair</keyword>
<dbReference type="RefSeq" id="WP_139323169.1">
    <property type="nucleotide sequence ID" value="NZ_MSTI01000164.1"/>
</dbReference>
<evidence type="ECO:0000259" key="14">
    <source>
        <dbReference type="SMART" id="SM00478"/>
    </source>
</evidence>
<dbReference type="GO" id="GO:0046872">
    <property type="term" value="F:metal ion binding"/>
    <property type="evidence" value="ECO:0007669"/>
    <property type="project" value="UniProtKB-KW"/>
</dbReference>
<dbReference type="GO" id="GO:0034039">
    <property type="term" value="F:8-oxo-7,8-dihydroguanine DNA N-glycosylase activity"/>
    <property type="evidence" value="ECO:0007669"/>
    <property type="project" value="TreeGrafter"/>
</dbReference>
<dbReference type="Gene3D" id="1.10.1670.10">
    <property type="entry name" value="Helix-hairpin-Helix base-excision DNA repair enzymes (C-terminal)"/>
    <property type="match status" value="1"/>
</dbReference>